<feature type="domain" description="ABC toxin N-terminal" evidence="5">
    <location>
        <begin position="1607"/>
        <end position="1737"/>
    </location>
</feature>
<evidence type="ECO:0000256" key="2">
    <source>
        <dbReference type="SAM" id="MobiDB-lite"/>
    </source>
</evidence>
<keyword evidence="7" id="KW-1185">Reference proteome</keyword>
<sequence length="3144" mass="333778">MTSVMRGVVRDRGGRPAAGQRVAVLGWDTQSNVSTPLAQGFADPQGRYELEFEMPPDEILVVGCAVGESGQVLAWSAALSELPEDGSADIVVEVLEADAGAAAAVEAAQAAQAAQAVEAAEAEAEPGDSDGPGESGETGAWGRSLAASLLGAAPLPDPDDDYSVTGTLTWPDGKPAAHVAIRAYDTDLSGEQPLGPHAPDFAAETRSDVRGDYRIGYTRRQFARADLGTADLVVRALDGAGVPSVSSPVHFNAPRHLVVDLTLPAAVPGLPSEYERVVDRVGRLLDQPPPAGLGRLTAKDAAFLVGETGYPADVINTLISAVALAAAPGSATATADKPPLLTAAYYGLIRVGDPGTLEGLAALTTARLGADLAKAVDQGIAPVALRAAAGGCAQAIAAAAAGARGEQLTQGAELSQPAIRYQQTSATSNALVDTRLDAALRAAVLTALGSVSTALQTASAGAVNALSWRSVTTSTVSALAATVLTQAAAADPAVAAEAATASSRVTARPAVTVSQALYLDTPVRDNPILRGDVLAAATSALAGLAALPAAAADAVTAAASALADAPDSTLASLVTAQTLTADQAQSFKILLNLGDLTDANAPLLKILQQQGSASPHVLAGWSTDQWTRRLTANSITTPPGTTVAQYAATIQLSLELSYPTQALAARLAQGDDPVSTFFSDNPTVDVRTVSLATGDVSALSWQGVSDADRPQVLKELSSYQRLLALADTTDTRVTLARNGFDSAQAITVLTPDAFALASGLDAGTAALTYARAQNHALQVAHVYGSASDLLTGPYMKLPVNNNAGPQLLDDLLKIDGLAQLFGPQDYCDCGDCQSVLSPAAYFIDLMHFTDQYVSTPVFVTPKLTNHPLYLQNRRPDLWTLQLTCDNTNTLIPYLQIVDEVLEAALTKLLGKDPYQVLSDPTNKATCQVPFSLPFAELGLYLGYFGLTAAQVYQTLQSPAASVHRAAAGLSPDDATVVETTDPTGVVTRLGLASAADLANLPVQSFLRRTGITRDQLTSLLALRSDPDLASVTVVKQPVSGEIQNFPELLQNLTAARADTAFRFLRLAAPLAAAPLGWALTDLDLILLTAQQAGLLTGQAALDAPTVDLVGRLVTVQRTSASAVASAAATGGTGLTAAQLCALIGAMPVSAAFPLQPAHASDRLLYEQVFDLVDIFGIKDTSTGELNQSADYYHYSLDTTLGSGTPVIDPKTPLLLAGLGISETDLLLLFDLVKADLPFTANGHCTLDRGRLSLLYRQVLVGRTLGLGVSDLIAALALVQGAAAVPVTTLDQVEAMQAFGSWLGAAAFTVGQLQLIVSGVESPTVKFATTPQTIAALVQRVQAAAPPGGPAPDSIATLETNLCGAFTIGAGRLTDVLSWTGQDITAAAIHTALAATFTDGVPDNPAALQPLTDLVRLLERDVLLFAQLQLPDTEVDYLTANSAQLGIADRSALKLADVQAVAAYTGYVGRVVSPAAATSSLATATATGSGADASTLTQALLTSYAGGGAFSTDDRARLADLLTVDQSLIASVLTAAPLPTVAIAALERVDALATLCKTLGVNAYSLVKLGADADFASLTAAAQVAYGAIGAQYTDETARDTALEPYQDRVNTLKRDALCGYIIDGRPELHFGGDDDLYDYFLLDVETSGCTRTSRVVAAISSVQLYVQRCTTGLEQSDPSITTVTRIKVDPSAIPAVEWSWRQNFRVWQANREVFLYPESYMDPGLRDDKTPAFEDLENTLLQRQITDASAGDAYSGYLADLADLAHLRICGSFYDEPNHTYYFFGRTRQDPPTFYYRSWDTTTWTPWTTVDLPIDAPYVSAAMHLGRLMVFWADGTVKDHTTISGGASTTDYYQVQIKLVYSLLQPDGTWRTPQKVDWLYPSPKEELSAVDEVYSGYYASPEDNIDAMEASKTYEKSYPVLVGNGIVLRYYNQNISPYYWDRSLDLFHNRLVTGGGIPALPSGTALGIYSDGSTAYLGIETASYGTEVDFDLTREQGTAVATPHTIVTTGYPYEDRAETDPGRRYFMNAVHRGFPESVVQIGDQQYLVHEHSSLRYRPTRQQTEDSVLRNVDAEPEVQAHSLISTAISVADRAVRVPDPVLLTPILAPRGLVRLSTSVADYLGQTNAESGLDQLLDLATQVAAVEKPLPFKITDPAQLSGPDDDPNHIDLAGAFGAYFQELYLHIPWLVAEQLNAAGQYADAMKWFEYVFDPTAASSPSDATPADRNWRYVGFRGLTVPTLQQQLTDPAALAAYRDDPFNPFAIGRLRPSAFQKAIVMQFIGNLLDWGDSLFSQDTTESINEATMLYVLADEILGPRPVSLGECEVLDESKLTYAAIAPSLGSASDFLVTLENWYYQFQWTQLAATSTAAETALVAHVSAASASTSPASNAGSSAVARFDMLKVLPYAVASGLAAKWVDQPAQWTKQRVPIYHAPQLVMQSTLVFCVPPNSNLLALWDRVADRLYKIRNCMNISGVRRQLALFAPPIDPMDLVRAQAAGMSIEEATAALAAPVPPYRFTFMLERARAAAQTVSSFGTALLSALERKDAEELTLLESLHQRTVLQMTTDVKTAQVQEAQFQVTAATGTQTNAQNKVDYYQGLVQNGLTGWEHLEEDMRNTAAVLRGVESGVHLMAAITYLIPQIGSPFAMKYGGQELGHSGVEFADWTSTMASILEVIAGAAQMEAGFDRRNQEWQQQLTLAQQDVATTTAQLQAAQQKAAYTQSELDIHKTQIANAAELDAFYKGKFTGLGLFTYLARTLTTLHRQAYDAAYQLAQAAQLAYKYELDDSTMFVAPDNWSGDKAGLLSAERLLVQLVQMENAYLAGNTRRYELTQHFALSLVDPGALSTLRETGGCSFDLPELLFDIVYPGHYKRLVKSVRVTLPGVTGPYVNVGAKLTMTASSVRATASTGPAGLVAVPAQPKLASAIATSSAVNDAGVFELGFRDERYLPFEGAGAVSSWRIELPGKLRSFDYRTISDVVVHLSYTALDDDAFRDTVETAIVTDLTQYAASTGLHRLVSLRHDFPAAYHQLTGGTAPANTSTSFAFTDRQVPYFLNGMTLTFTSAQALLVPPAEAPVTPGTLTVALNGATGSAWTAVPDTPLMSSTLPVSGPMLGTWTLTTPTGHLDPAQVADILLLVSYKAS</sequence>
<dbReference type="Pfam" id="PF03538">
    <property type="entry name" value="VRP1"/>
    <property type="match status" value="1"/>
</dbReference>
<dbReference type="InterPro" id="IPR046839">
    <property type="entry name" value="ABC_toxin_N"/>
</dbReference>
<dbReference type="RefSeq" id="WP_212531677.1">
    <property type="nucleotide sequence ID" value="NZ_JAGSOG010000188.1"/>
</dbReference>
<keyword evidence="1" id="KW-0843">Virulence</keyword>
<evidence type="ECO:0000259" key="4">
    <source>
        <dbReference type="Pfam" id="PF18413"/>
    </source>
</evidence>
<evidence type="ECO:0000259" key="5">
    <source>
        <dbReference type="Pfam" id="PF20220"/>
    </source>
</evidence>
<dbReference type="Pfam" id="PF18413">
    <property type="entry name" value="Neuraminidase"/>
    <property type="match status" value="1"/>
</dbReference>
<accession>A0A941IRC4</accession>
<evidence type="ECO:0000256" key="1">
    <source>
        <dbReference type="ARBA" id="ARBA00023026"/>
    </source>
</evidence>
<organism evidence="6 7">
    <name type="scientific">Actinospica durhamensis</name>
    <dbReference type="NCBI Taxonomy" id="1508375"/>
    <lineage>
        <taxon>Bacteria</taxon>
        <taxon>Bacillati</taxon>
        <taxon>Actinomycetota</taxon>
        <taxon>Actinomycetes</taxon>
        <taxon>Catenulisporales</taxon>
        <taxon>Actinospicaceae</taxon>
        <taxon>Actinospica</taxon>
    </lineage>
</organism>
<dbReference type="Pfam" id="PF20220">
    <property type="entry name" value="ABC_toxin_N"/>
    <property type="match status" value="1"/>
</dbReference>
<name>A0A941IRC4_9ACTN</name>
<feature type="region of interest" description="Disordered" evidence="2">
    <location>
        <begin position="116"/>
        <end position="140"/>
    </location>
</feature>
<dbReference type="InterPro" id="IPR041079">
    <property type="entry name" value="Neuraminidase-like"/>
</dbReference>
<dbReference type="EMBL" id="JAGSOG010000188">
    <property type="protein sequence ID" value="MBR7837209.1"/>
    <property type="molecule type" value="Genomic_DNA"/>
</dbReference>
<protein>
    <recommendedName>
        <fullName evidence="8">Virulence plasmid A protein</fullName>
    </recommendedName>
</protein>
<evidence type="ECO:0000259" key="3">
    <source>
        <dbReference type="Pfam" id="PF18276"/>
    </source>
</evidence>
<gene>
    <name evidence="6" type="ORF">KDL01_28285</name>
</gene>
<dbReference type="Proteomes" id="UP000675781">
    <property type="component" value="Unassembled WGS sequence"/>
</dbReference>
<feature type="domain" description="Tc toxin complex TcA C-terminal TcB-binding" evidence="3">
    <location>
        <begin position="2711"/>
        <end position="2988"/>
    </location>
</feature>
<dbReference type="Pfam" id="PF18276">
    <property type="entry name" value="TcA_TcB_BD"/>
    <property type="match status" value="1"/>
</dbReference>
<proteinExistence type="predicted"/>
<evidence type="ECO:0000313" key="7">
    <source>
        <dbReference type="Proteomes" id="UP000675781"/>
    </source>
</evidence>
<evidence type="ECO:0000313" key="6">
    <source>
        <dbReference type="EMBL" id="MBR7837209.1"/>
    </source>
</evidence>
<dbReference type="InterPro" id="IPR018003">
    <property type="entry name" value="Insecticidal_toxin/plasmid_vir"/>
</dbReference>
<comment type="caution">
    <text evidence="6">The sequence shown here is derived from an EMBL/GenBank/DDBJ whole genome shotgun (WGS) entry which is preliminary data.</text>
</comment>
<dbReference type="InterPro" id="IPR040840">
    <property type="entry name" value="TcA_TcB_BD"/>
</dbReference>
<feature type="domain" description="Neuraminidase-like" evidence="4">
    <location>
        <begin position="1767"/>
        <end position="1882"/>
    </location>
</feature>
<reference evidence="6" key="1">
    <citation type="submission" date="2021-04" db="EMBL/GenBank/DDBJ databases">
        <title>Genome based classification of Actinospica acidithermotolerans sp. nov., an actinobacterium isolated from an Indonesian hot spring.</title>
        <authorList>
            <person name="Kusuma A.B."/>
            <person name="Putra K.E."/>
            <person name="Nafisah S."/>
            <person name="Loh J."/>
            <person name="Nouioui I."/>
            <person name="Goodfellow M."/>
        </authorList>
    </citation>
    <scope>NUCLEOTIDE SEQUENCE</scope>
    <source>
        <strain evidence="6">CSCA 57</strain>
    </source>
</reference>
<evidence type="ECO:0008006" key="8">
    <source>
        <dbReference type="Google" id="ProtNLM"/>
    </source>
</evidence>